<sequence length="319" mass="36657">MNETRLEKLARQKSELDAAWAEHDRKQAALEAEIRRPAKHIDVMSNDEWNRIRKAQDLYQVFYEKYYEDAARFSKFLRGMIAQFIEENKLQSQGDGMERDIDRVSAELSDALMVYYLIATDMHFSGKVNMRSEWKWVLLEAGIKGFERPVIREPTCSISLDYGSRPVDLLRSIMMSRIQSENAVVSDDQVFKTNEALSDKKLARQFILDTMQEKLKEDILTASQKTILSGIINEEVVKSTFEVLVTQAMGINMPWGSTVGKITTRMFFLIPENSGPIPDVMPIYKDVCKSKLDRLTEMMKGVNLPNDARGFDDSCLLEI</sequence>
<keyword evidence="2" id="KW-1185">Reference proteome</keyword>
<dbReference type="Proteomes" id="UP001201262">
    <property type="component" value="Unassembled WGS sequence"/>
</dbReference>
<reference evidence="1" key="1">
    <citation type="submission" date="2021-12" db="EMBL/GenBank/DDBJ databases">
        <title>Convergent genome expansion in fungi linked to evolution of root-endophyte symbiosis.</title>
        <authorList>
            <consortium name="DOE Joint Genome Institute"/>
            <person name="Ke Y.-H."/>
            <person name="Bonito G."/>
            <person name="Liao H.-L."/>
            <person name="Looney B."/>
            <person name="Rojas-Flechas A."/>
            <person name="Nash J."/>
            <person name="Hameed K."/>
            <person name="Schadt C."/>
            <person name="Martin F."/>
            <person name="Crous P.W."/>
            <person name="Miettinen O."/>
            <person name="Magnuson J.K."/>
            <person name="Labbe J."/>
            <person name="Jacobson D."/>
            <person name="Doktycz M.J."/>
            <person name="Veneault-Fourrey C."/>
            <person name="Kuo A."/>
            <person name="Mondo S."/>
            <person name="Calhoun S."/>
            <person name="Riley R."/>
            <person name="Ohm R."/>
            <person name="LaButti K."/>
            <person name="Andreopoulos B."/>
            <person name="Pangilinan J."/>
            <person name="Nolan M."/>
            <person name="Tritt A."/>
            <person name="Clum A."/>
            <person name="Lipzen A."/>
            <person name="Daum C."/>
            <person name="Barry K."/>
            <person name="Grigoriev I.V."/>
            <person name="Vilgalys R."/>
        </authorList>
    </citation>
    <scope>NUCLEOTIDE SEQUENCE</scope>
    <source>
        <strain evidence="1">PMI_201</strain>
    </source>
</reference>
<dbReference type="EMBL" id="JAJTJA010000015">
    <property type="protein sequence ID" value="KAH8689296.1"/>
    <property type="molecule type" value="Genomic_DNA"/>
</dbReference>
<dbReference type="RefSeq" id="XP_046065650.1">
    <property type="nucleotide sequence ID" value="XM_046221252.1"/>
</dbReference>
<dbReference type="AlphaFoldDB" id="A0AAD4PTT9"/>
<dbReference type="GeneID" id="70251539"/>
<organism evidence="1 2">
    <name type="scientific">Talaromyces proteolyticus</name>
    <dbReference type="NCBI Taxonomy" id="1131652"/>
    <lineage>
        <taxon>Eukaryota</taxon>
        <taxon>Fungi</taxon>
        <taxon>Dikarya</taxon>
        <taxon>Ascomycota</taxon>
        <taxon>Pezizomycotina</taxon>
        <taxon>Eurotiomycetes</taxon>
        <taxon>Eurotiomycetidae</taxon>
        <taxon>Eurotiales</taxon>
        <taxon>Trichocomaceae</taxon>
        <taxon>Talaromyces</taxon>
        <taxon>Talaromyces sect. Bacilispori</taxon>
    </lineage>
</organism>
<evidence type="ECO:0000313" key="1">
    <source>
        <dbReference type="EMBL" id="KAH8689296.1"/>
    </source>
</evidence>
<accession>A0AAD4PTT9</accession>
<protein>
    <submittedName>
        <fullName evidence="1">Uncharacterized protein</fullName>
    </submittedName>
</protein>
<gene>
    <name evidence="1" type="ORF">BGW36DRAFT_433303</name>
</gene>
<evidence type="ECO:0000313" key="2">
    <source>
        <dbReference type="Proteomes" id="UP001201262"/>
    </source>
</evidence>
<comment type="caution">
    <text evidence="1">The sequence shown here is derived from an EMBL/GenBank/DDBJ whole genome shotgun (WGS) entry which is preliminary data.</text>
</comment>
<proteinExistence type="predicted"/>
<name>A0AAD4PTT9_9EURO</name>